<evidence type="ECO:0000313" key="2">
    <source>
        <dbReference type="Proteomes" id="UP000662314"/>
    </source>
</evidence>
<name>A0A8J7I3I0_9NOST</name>
<keyword evidence="2" id="KW-1185">Reference proteome</keyword>
<proteinExistence type="predicted"/>
<evidence type="ECO:0000313" key="1">
    <source>
        <dbReference type="EMBL" id="MBH8572810.1"/>
    </source>
</evidence>
<dbReference type="AlphaFoldDB" id="A0A8J7I3I0"/>
<gene>
    <name evidence="1" type="ORF">I8752_07225</name>
</gene>
<organism evidence="1 2">
    <name type="scientific">Dendronalium phyllosphericum CENA369</name>
    <dbReference type="NCBI Taxonomy" id="1725256"/>
    <lineage>
        <taxon>Bacteria</taxon>
        <taxon>Bacillati</taxon>
        <taxon>Cyanobacteriota</taxon>
        <taxon>Cyanophyceae</taxon>
        <taxon>Nostocales</taxon>
        <taxon>Nostocaceae</taxon>
        <taxon>Dendronalium</taxon>
        <taxon>Dendronalium phyllosphericum</taxon>
    </lineage>
</organism>
<accession>A0A8J7I3I0</accession>
<dbReference type="RefSeq" id="WP_214431635.1">
    <property type="nucleotide sequence ID" value="NZ_CAWPUQ010000101.1"/>
</dbReference>
<sequence length="162" mass="17851">MSNILFRVKSVGVAICGLLAFYGNSAIAIINPDTTQFNNLNQSKINRIEKDNILGENILKISSVSTAHFNSFVNLDGSCVVSTVNTPNFVNNINFSPTISPQNLNYSNCNKLLKNYGSEQILDKKDGENKQITDDSIVIPSKPILIADCWSVQLQNWVPCGR</sequence>
<dbReference type="Proteomes" id="UP000662314">
    <property type="component" value="Unassembled WGS sequence"/>
</dbReference>
<reference evidence="1 2" key="1">
    <citation type="journal article" date="2021" name="Int. J. Syst. Evol. Microbiol.">
        <title>Amazonocrinis nigriterrae gen. nov., sp. nov., Atlanticothrix silvestris gen. nov., sp. nov. and Dendronalium phyllosphericum gen. nov., sp. nov., nostocacean cyanobacteria from Brazilian environments.</title>
        <authorList>
            <person name="Alvarenga D.O."/>
            <person name="Andreote A.P.D."/>
            <person name="Branco L.H.Z."/>
            <person name="Delbaje E."/>
            <person name="Cruz R.B."/>
            <person name="Varani A.M."/>
            <person name="Fiore M.F."/>
        </authorList>
    </citation>
    <scope>NUCLEOTIDE SEQUENCE [LARGE SCALE GENOMIC DNA]</scope>
    <source>
        <strain evidence="1 2">CENA369</strain>
    </source>
</reference>
<comment type="caution">
    <text evidence="1">The sequence shown here is derived from an EMBL/GenBank/DDBJ whole genome shotgun (WGS) entry which is preliminary data.</text>
</comment>
<dbReference type="EMBL" id="JAECZA010000019">
    <property type="protein sequence ID" value="MBH8572810.1"/>
    <property type="molecule type" value="Genomic_DNA"/>
</dbReference>
<protein>
    <submittedName>
        <fullName evidence="1">Uncharacterized protein</fullName>
    </submittedName>
</protein>